<keyword evidence="2" id="KW-1185">Reference proteome</keyword>
<protein>
    <submittedName>
        <fullName evidence="1">Uncharacterized protein</fullName>
    </submittedName>
</protein>
<dbReference type="AlphaFoldDB" id="A0A4Y2FWP2"/>
<reference evidence="1 2" key="1">
    <citation type="journal article" date="2019" name="Sci. Rep.">
        <title>Orb-weaving spider Araneus ventricosus genome elucidates the spidroin gene catalogue.</title>
        <authorList>
            <person name="Kono N."/>
            <person name="Nakamura H."/>
            <person name="Ohtoshi R."/>
            <person name="Moran D.A.P."/>
            <person name="Shinohara A."/>
            <person name="Yoshida Y."/>
            <person name="Fujiwara M."/>
            <person name="Mori M."/>
            <person name="Tomita M."/>
            <person name="Arakawa K."/>
        </authorList>
    </citation>
    <scope>NUCLEOTIDE SEQUENCE [LARGE SCALE GENOMIC DNA]</scope>
</reference>
<proteinExistence type="predicted"/>
<dbReference type="Proteomes" id="UP000499080">
    <property type="component" value="Unassembled WGS sequence"/>
</dbReference>
<gene>
    <name evidence="1" type="ORF">AVEN_152587_1</name>
</gene>
<organism evidence="1 2">
    <name type="scientific">Araneus ventricosus</name>
    <name type="common">Orbweaver spider</name>
    <name type="synonym">Epeira ventricosa</name>
    <dbReference type="NCBI Taxonomy" id="182803"/>
    <lineage>
        <taxon>Eukaryota</taxon>
        <taxon>Metazoa</taxon>
        <taxon>Ecdysozoa</taxon>
        <taxon>Arthropoda</taxon>
        <taxon>Chelicerata</taxon>
        <taxon>Arachnida</taxon>
        <taxon>Araneae</taxon>
        <taxon>Araneomorphae</taxon>
        <taxon>Entelegynae</taxon>
        <taxon>Araneoidea</taxon>
        <taxon>Araneidae</taxon>
        <taxon>Araneus</taxon>
    </lineage>
</organism>
<evidence type="ECO:0000313" key="2">
    <source>
        <dbReference type="Proteomes" id="UP000499080"/>
    </source>
</evidence>
<dbReference type="EMBL" id="BGPR01001103">
    <property type="protein sequence ID" value="GBM45551.1"/>
    <property type="molecule type" value="Genomic_DNA"/>
</dbReference>
<accession>A0A4Y2FWP2</accession>
<comment type="caution">
    <text evidence="1">The sequence shown here is derived from an EMBL/GenBank/DDBJ whole genome shotgun (WGS) entry which is preliminary data.</text>
</comment>
<evidence type="ECO:0000313" key="1">
    <source>
        <dbReference type="EMBL" id="GBM45551.1"/>
    </source>
</evidence>
<name>A0A4Y2FWP2_ARAVE</name>
<sequence>MGFAFRRVDFEVGSVGDRNARRLSRAFTIRLFYSIWNYNRFAFNSFKPIHIGGSFTEAPKRTNGCFHTPTAPTLPLPHTGDFRFLERALSPLHPDSHAHSSSAHTGDLSPPSKNRILHLWPNGMNGNPTMLEFQFLPQSTPILNGISH</sequence>